<name>A0A8S1RQ12_9CILI</name>
<gene>
    <name evidence="1" type="ORF">PSON_ATCC_30995.1.T2270018</name>
</gene>
<dbReference type="EMBL" id="CAJJDN010000227">
    <property type="protein sequence ID" value="CAD8129527.1"/>
    <property type="molecule type" value="Genomic_DNA"/>
</dbReference>
<keyword evidence="2" id="KW-1185">Reference proteome</keyword>
<dbReference type="Proteomes" id="UP000692954">
    <property type="component" value="Unassembled WGS sequence"/>
</dbReference>
<accession>A0A8S1RQ12</accession>
<dbReference type="AlphaFoldDB" id="A0A8S1RQ12"/>
<reference evidence="1" key="1">
    <citation type="submission" date="2021-01" db="EMBL/GenBank/DDBJ databases">
        <authorList>
            <consortium name="Genoscope - CEA"/>
            <person name="William W."/>
        </authorList>
    </citation>
    <scope>NUCLEOTIDE SEQUENCE</scope>
</reference>
<sequence>MRILWLVYKQFSLRNKLMKKKLNNVIKVYADQKKKQTIERQQIHDDVNKNPEIFNNIDQIQNLS</sequence>
<protein>
    <submittedName>
        <fullName evidence="1">Uncharacterized protein</fullName>
    </submittedName>
</protein>
<evidence type="ECO:0000313" key="1">
    <source>
        <dbReference type="EMBL" id="CAD8129527.1"/>
    </source>
</evidence>
<proteinExistence type="predicted"/>
<organism evidence="1 2">
    <name type="scientific">Paramecium sonneborni</name>
    <dbReference type="NCBI Taxonomy" id="65129"/>
    <lineage>
        <taxon>Eukaryota</taxon>
        <taxon>Sar</taxon>
        <taxon>Alveolata</taxon>
        <taxon>Ciliophora</taxon>
        <taxon>Intramacronucleata</taxon>
        <taxon>Oligohymenophorea</taxon>
        <taxon>Peniculida</taxon>
        <taxon>Parameciidae</taxon>
        <taxon>Paramecium</taxon>
    </lineage>
</organism>
<evidence type="ECO:0000313" key="2">
    <source>
        <dbReference type="Proteomes" id="UP000692954"/>
    </source>
</evidence>
<comment type="caution">
    <text evidence="1">The sequence shown here is derived from an EMBL/GenBank/DDBJ whole genome shotgun (WGS) entry which is preliminary data.</text>
</comment>